<evidence type="ECO:0008006" key="3">
    <source>
        <dbReference type="Google" id="ProtNLM"/>
    </source>
</evidence>
<dbReference type="RefSeq" id="WP_380895217.1">
    <property type="nucleotide sequence ID" value="NZ_JBHTKY010000006.1"/>
</dbReference>
<gene>
    <name evidence="1" type="ORF">ACFQ2C_06740</name>
</gene>
<name>A0ABW3RJR2_9SPHI</name>
<proteinExistence type="predicted"/>
<reference evidence="2" key="1">
    <citation type="journal article" date="2019" name="Int. J. Syst. Evol. Microbiol.">
        <title>The Global Catalogue of Microorganisms (GCM) 10K type strain sequencing project: providing services to taxonomists for standard genome sequencing and annotation.</title>
        <authorList>
            <consortium name="The Broad Institute Genomics Platform"/>
            <consortium name="The Broad Institute Genome Sequencing Center for Infectious Disease"/>
            <person name="Wu L."/>
            <person name="Ma J."/>
        </authorList>
    </citation>
    <scope>NUCLEOTIDE SEQUENCE [LARGE SCALE GENOMIC DNA]</scope>
    <source>
        <strain evidence="2">CCUG 52468</strain>
    </source>
</reference>
<evidence type="ECO:0000313" key="1">
    <source>
        <dbReference type="EMBL" id="MFD1165295.1"/>
    </source>
</evidence>
<dbReference type="Proteomes" id="UP001597205">
    <property type="component" value="Unassembled WGS sequence"/>
</dbReference>
<dbReference type="EMBL" id="JBHTKY010000006">
    <property type="protein sequence ID" value="MFD1165295.1"/>
    <property type="molecule type" value="Genomic_DNA"/>
</dbReference>
<protein>
    <recommendedName>
        <fullName evidence="3">Beta-propeller repeat</fullName>
    </recommendedName>
</protein>
<accession>A0ABW3RJR2</accession>
<keyword evidence="2" id="KW-1185">Reference proteome</keyword>
<evidence type="ECO:0000313" key="2">
    <source>
        <dbReference type="Proteomes" id="UP001597205"/>
    </source>
</evidence>
<sequence>MKNYLNAFFVGILLVTTFSNCSKSNIDPTVDGDNDSTITTPYTPEFLFAGLQYTGKYNNNHWRAVAVIKDSIIQLSPNMTSDAIGIVRVQNDVYVAGKQKNAANETFVSYWKNGKLNRLSEGKPGNLATAIHTDGKNVYIAGKVRDVQVEPTTYMWTNGKRERKACCLAMTGIYAIDTYDGKVVAAGKFANLATMWKDGSAIALAPQGSGAEYIKVVNKEAYVLGRENSSQSTNAVSVWKDDVEVFKNQIGFNIINVKGFMEGKDYYYAVNYNDDNYKKRTAIYKNKQLLYKLGGNNEATITGIKFHKGKVYTVGNLFLSNGGVQAMFWEDGKAKTDFLKGKPIFINDFFLST</sequence>
<organism evidence="1 2">
    <name type="scientific">Sphingobacterium daejeonense</name>
    <dbReference type="NCBI Taxonomy" id="371142"/>
    <lineage>
        <taxon>Bacteria</taxon>
        <taxon>Pseudomonadati</taxon>
        <taxon>Bacteroidota</taxon>
        <taxon>Sphingobacteriia</taxon>
        <taxon>Sphingobacteriales</taxon>
        <taxon>Sphingobacteriaceae</taxon>
        <taxon>Sphingobacterium</taxon>
    </lineage>
</organism>
<comment type="caution">
    <text evidence="1">The sequence shown here is derived from an EMBL/GenBank/DDBJ whole genome shotgun (WGS) entry which is preliminary data.</text>
</comment>